<accession>A0A1A9X4F9</accession>
<evidence type="ECO:0000313" key="2">
    <source>
        <dbReference type="EnsemblMetazoa" id="GBRI043845-PA"/>
    </source>
</evidence>
<proteinExistence type="predicted"/>
<organism evidence="2 3">
    <name type="scientific">Glossina brevipalpis</name>
    <dbReference type="NCBI Taxonomy" id="37001"/>
    <lineage>
        <taxon>Eukaryota</taxon>
        <taxon>Metazoa</taxon>
        <taxon>Ecdysozoa</taxon>
        <taxon>Arthropoda</taxon>
        <taxon>Hexapoda</taxon>
        <taxon>Insecta</taxon>
        <taxon>Pterygota</taxon>
        <taxon>Neoptera</taxon>
        <taxon>Endopterygota</taxon>
        <taxon>Diptera</taxon>
        <taxon>Brachycera</taxon>
        <taxon>Muscomorpha</taxon>
        <taxon>Hippoboscoidea</taxon>
        <taxon>Glossinidae</taxon>
        <taxon>Glossina</taxon>
    </lineage>
</organism>
<evidence type="ECO:0000256" key="1">
    <source>
        <dbReference type="SAM" id="Phobius"/>
    </source>
</evidence>
<evidence type="ECO:0000313" key="3">
    <source>
        <dbReference type="Proteomes" id="UP000091820"/>
    </source>
</evidence>
<feature type="transmembrane region" description="Helical" evidence="1">
    <location>
        <begin position="29"/>
        <end position="47"/>
    </location>
</feature>
<keyword evidence="1" id="KW-0812">Transmembrane</keyword>
<reference evidence="2" key="2">
    <citation type="submission" date="2020-05" db="UniProtKB">
        <authorList>
            <consortium name="EnsemblMetazoa"/>
        </authorList>
    </citation>
    <scope>IDENTIFICATION</scope>
    <source>
        <strain evidence="2">IAEA</strain>
    </source>
</reference>
<keyword evidence="1" id="KW-0472">Membrane</keyword>
<name>A0A1A9X4F9_9MUSC</name>
<reference evidence="3" key="1">
    <citation type="submission" date="2014-03" db="EMBL/GenBank/DDBJ databases">
        <authorList>
            <person name="Aksoy S."/>
            <person name="Warren W."/>
            <person name="Wilson R.K."/>
        </authorList>
    </citation>
    <scope>NUCLEOTIDE SEQUENCE [LARGE SCALE GENOMIC DNA]</scope>
    <source>
        <strain evidence="3">IAEA</strain>
    </source>
</reference>
<dbReference type="AlphaFoldDB" id="A0A1A9X4F9"/>
<keyword evidence="3" id="KW-1185">Reference proteome</keyword>
<dbReference type="VEuPathDB" id="VectorBase:GBRI043845"/>
<keyword evidence="1" id="KW-1133">Transmembrane helix</keyword>
<dbReference type="Proteomes" id="UP000091820">
    <property type="component" value="Unassembled WGS sequence"/>
</dbReference>
<sequence length="103" mass="12268">MACLTARLARLHAVGVDYTLCSHYYYYNTLRYCFLLHVSYATILLLLNRHRHRHRRRPLFLVWCALLHLQTMKMFCAACVHLLLHENEKKSMCKTISNPFKEA</sequence>
<dbReference type="EnsemblMetazoa" id="GBRI043845-RA">
    <property type="protein sequence ID" value="GBRI043845-PA"/>
    <property type="gene ID" value="GBRI043845"/>
</dbReference>
<protein>
    <submittedName>
        <fullName evidence="2">Uncharacterized protein</fullName>
    </submittedName>
</protein>